<comment type="subcellular location">
    <subcellularLocation>
        <location evidence="1">Membrane</location>
    </subcellularLocation>
</comment>
<dbReference type="AlphaFoldDB" id="A0AAN7YH01"/>
<dbReference type="PANTHER" id="PTHR12911">
    <property type="entry name" value="SAD1/UNC-84-LIKE PROTEIN-RELATED"/>
    <property type="match status" value="1"/>
</dbReference>
<feature type="region of interest" description="Disordered" evidence="5">
    <location>
        <begin position="1"/>
        <end position="73"/>
    </location>
</feature>
<feature type="compositionally biased region" description="Low complexity" evidence="5">
    <location>
        <begin position="8"/>
        <end position="24"/>
    </location>
</feature>
<evidence type="ECO:0000256" key="2">
    <source>
        <dbReference type="ARBA" id="ARBA00022692"/>
    </source>
</evidence>
<evidence type="ECO:0000256" key="4">
    <source>
        <dbReference type="ARBA" id="ARBA00023136"/>
    </source>
</evidence>
<dbReference type="PANTHER" id="PTHR12911:SF8">
    <property type="entry name" value="KLAROID PROTEIN-RELATED"/>
    <property type="match status" value="1"/>
</dbReference>
<dbReference type="EMBL" id="JAVRRJ010000004">
    <property type="protein sequence ID" value="KAK5085680.1"/>
    <property type="molecule type" value="Genomic_DNA"/>
</dbReference>
<evidence type="ECO:0000256" key="3">
    <source>
        <dbReference type="ARBA" id="ARBA00022989"/>
    </source>
</evidence>
<reference evidence="7 8" key="1">
    <citation type="submission" date="2023-08" db="EMBL/GenBank/DDBJ databases">
        <title>Black Yeasts Isolated from many extreme environments.</title>
        <authorList>
            <person name="Coleine C."/>
            <person name="Stajich J.E."/>
            <person name="Selbmann L."/>
        </authorList>
    </citation>
    <scope>NUCLEOTIDE SEQUENCE [LARGE SCALE GENOMIC DNA]</scope>
    <source>
        <strain evidence="7 8">CCFEE 5910</strain>
    </source>
</reference>
<proteinExistence type="predicted"/>
<name>A0AAN7YH01_9EURO</name>
<evidence type="ECO:0000256" key="1">
    <source>
        <dbReference type="ARBA" id="ARBA00004370"/>
    </source>
</evidence>
<feature type="compositionally biased region" description="Basic and acidic residues" evidence="5">
    <location>
        <begin position="98"/>
        <end position="134"/>
    </location>
</feature>
<dbReference type="GO" id="GO:0043495">
    <property type="term" value="F:protein-membrane adaptor activity"/>
    <property type="evidence" value="ECO:0007669"/>
    <property type="project" value="TreeGrafter"/>
</dbReference>
<feature type="compositionally biased region" description="Polar residues" evidence="5">
    <location>
        <begin position="224"/>
        <end position="241"/>
    </location>
</feature>
<keyword evidence="2" id="KW-0812">Transmembrane</keyword>
<keyword evidence="8" id="KW-1185">Reference proteome</keyword>
<accession>A0AAN7YH01</accession>
<dbReference type="InterPro" id="IPR012919">
    <property type="entry name" value="SUN_dom"/>
</dbReference>
<dbReference type="Gene3D" id="2.60.120.260">
    <property type="entry name" value="Galactose-binding domain-like"/>
    <property type="match status" value="1"/>
</dbReference>
<evidence type="ECO:0000256" key="5">
    <source>
        <dbReference type="SAM" id="MobiDB-lite"/>
    </source>
</evidence>
<evidence type="ECO:0000313" key="8">
    <source>
        <dbReference type="Proteomes" id="UP001309876"/>
    </source>
</evidence>
<comment type="caution">
    <text evidence="7">The sequence shown here is derived from an EMBL/GenBank/DDBJ whole genome shotgun (WGS) entry which is preliminary data.</text>
</comment>
<keyword evidence="3" id="KW-1133">Transmembrane helix</keyword>
<sequence>MPPKSGLRPRATTPARSTRAATTTLPDTPGTRRSTRGATRLSVAPRDVISNPALPEIQTQQSYAYGSSKTPALPEQLHAQDMKRRAVENRLNAAVDEAERNFEAHAAELRSHSPESQKAARADRAQRRASKEAPQRPMTSSTPDNVRKQNRTAAWIDDSQLDDIPEEETRHDSPESQPQTPPVDRAGSEPSSLPTGSLDHSYNYERGLRRPNLPQPEPEIRPNTVPQQPPERQTQTLSAQRHVSLGSRAYSACQRTLMAFRHWLPYKVGLRMLGLRKTTSPPPVTALETWHDEGDRWCAASVPRPSPNSAKPQAPSIHQDSMRLAIQTSQHIYPTELVVEHFPSSASLEPGTAPRDIELWADFADLSYQEWTKLHIQDLIDESSADNFFPSTDSSAGAKTWARIGTATYATSAVSDTNKAGPGSEYVMSADEIYGQASRNNKDSMRGRNHAREEVEVDHVQRFNLNVNQHGLLHYTNRFLVRVRTNHGSDHTCLYRVRLHGLPLNWEDR</sequence>
<dbReference type="InterPro" id="IPR045119">
    <property type="entry name" value="SUN1-5"/>
</dbReference>
<dbReference type="PROSITE" id="PS51469">
    <property type="entry name" value="SUN"/>
    <property type="match status" value="1"/>
</dbReference>
<evidence type="ECO:0000259" key="6">
    <source>
        <dbReference type="PROSITE" id="PS51469"/>
    </source>
</evidence>
<keyword evidence="4" id="KW-0472">Membrane</keyword>
<feature type="region of interest" description="Disordered" evidence="5">
    <location>
        <begin position="98"/>
        <end position="242"/>
    </location>
</feature>
<dbReference type="Proteomes" id="UP001309876">
    <property type="component" value="Unassembled WGS sequence"/>
</dbReference>
<gene>
    <name evidence="7" type="ORF">LTR05_004968</name>
</gene>
<feature type="compositionally biased region" description="Polar residues" evidence="5">
    <location>
        <begin position="189"/>
        <end position="200"/>
    </location>
</feature>
<organism evidence="7 8">
    <name type="scientific">Lithohypha guttulata</name>
    <dbReference type="NCBI Taxonomy" id="1690604"/>
    <lineage>
        <taxon>Eukaryota</taxon>
        <taxon>Fungi</taxon>
        <taxon>Dikarya</taxon>
        <taxon>Ascomycota</taxon>
        <taxon>Pezizomycotina</taxon>
        <taxon>Eurotiomycetes</taxon>
        <taxon>Chaetothyriomycetidae</taxon>
        <taxon>Chaetothyriales</taxon>
        <taxon>Trichomeriaceae</taxon>
        <taxon>Lithohypha</taxon>
    </lineage>
</organism>
<feature type="domain" description="SUN" evidence="6">
    <location>
        <begin position="238"/>
        <end position="504"/>
    </location>
</feature>
<protein>
    <recommendedName>
        <fullName evidence="6">SUN domain-containing protein</fullName>
    </recommendedName>
</protein>
<feature type="compositionally biased region" description="Polar residues" evidence="5">
    <location>
        <begin position="57"/>
        <end position="70"/>
    </location>
</feature>
<evidence type="ECO:0000313" key="7">
    <source>
        <dbReference type="EMBL" id="KAK5085680.1"/>
    </source>
</evidence>
<dbReference type="GO" id="GO:0034993">
    <property type="term" value="C:meiotic nuclear membrane microtubule tethering complex"/>
    <property type="evidence" value="ECO:0007669"/>
    <property type="project" value="TreeGrafter"/>
</dbReference>